<name>A0ABT4D2J8_9CLOT</name>
<proteinExistence type="predicted"/>
<gene>
    <name evidence="3" type="ORF">OW763_14110</name>
</gene>
<evidence type="ECO:0000259" key="2">
    <source>
        <dbReference type="Pfam" id="PF03787"/>
    </source>
</evidence>
<dbReference type="CDD" id="cd09726">
    <property type="entry name" value="RAMP_I_III"/>
    <property type="match status" value="2"/>
</dbReference>
<dbReference type="PANTHER" id="PTHR35579:SF6">
    <property type="entry name" value="DUF324 DOMAIN-CONTAINING PROTEIN"/>
    <property type="match status" value="1"/>
</dbReference>
<dbReference type="RefSeq" id="WP_268041812.1">
    <property type="nucleotide sequence ID" value="NZ_JAPQER010000007.1"/>
</dbReference>
<evidence type="ECO:0000313" key="4">
    <source>
        <dbReference type="Proteomes" id="UP001078443"/>
    </source>
</evidence>
<comment type="caution">
    <text evidence="3">The sequence shown here is derived from an EMBL/GenBank/DDBJ whole genome shotgun (WGS) entry which is preliminary data.</text>
</comment>
<reference evidence="3" key="1">
    <citation type="submission" date="2022-12" db="EMBL/GenBank/DDBJ databases">
        <authorList>
            <person name="Wang J."/>
        </authorList>
    </citation>
    <scope>NUCLEOTIDE SEQUENCE</scope>
    <source>
        <strain evidence="3">HY-45-18</strain>
    </source>
</reference>
<keyword evidence="4" id="KW-1185">Reference proteome</keyword>
<dbReference type="InterPro" id="IPR005537">
    <property type="entry name" value="RAMP_III_fam"/>
</dbReference>
<dbReference type="Pfam" id="PF03787">
    <property type="entry name" value="RAMPs"/>
    <property type="match status" value="2"/>
</dbReference>
<dbReference type="Proteomes" id="UP001078443">
    <property type="component" value="Unassembled WGS sequence"/>
</dbReference>
<accession>A0ABT4D2J8</accession>
<dbReference type="EMBL" id="JAPQER010000007">
    <property type="protein sequence ID" value="MCY6485464.1"/>
    <property type="molecule type" value="Genomic_DNA"/>
</dbReference>
<dbReference type="PANTHER" id="PTHR35579">
    <property type="entry name" value="CRISPR SYSTEM CMS ENDORIBONUCLEASE CSM3"/>
    <property type="match status" value="1"/>
</dbReference>
<sequence>MDLNNKKYITFINAYIESVSPLHIGNDDDLLISEHKAYMPATSIAGTFKAYLLNIGEEAKDLFGSQDSMSNIFVYDAYANIDLVEKRTGVKINKETGSNFDKSKIDREYLARGLNFKLRFEIHSDEKDNKNFKDMIYKCLKALNKQYIRFGAYKTSGAGAFKLNKAEEIQYDLSKFDDFSNYLKKCSGSSKDVTKDVENIKLDIQPIIFKLQGELTTPVLIKAPSSLDSDEVDSVNMKSKDKYVLPGSSLKGIIRARAEKISNYLNKSGFIDMIFGSEKDKKMGSVFVDDAILNGEGYDNTVKYNRIKIDKFTGGVCNSALMNEKPSRGKVGIKVTLEKCVDNNLNKAAAGLLSFVLRDLATENLSIGSGTSIGRGRFKADKMLIECGDEKIDIDYKNKKITNRELLESYINELKHYKCEEDL</sequence>
<keyword evidence="1" id="KW-0051">Antiviral defense</keyword>
<evidence type="ECO:0000313" key="3">
    <source>
        <dbReference type="EMBL" id="MCY6485464.1"/>
    </source>
</evidence>
<protein>
    <submittedName>
        <fullName evidence="3">RAMP superfamily CRISPR-associated protein</fullName>
    </submittedName>
</protein>
<feature type="domain" description="CRISPR type III-associated protein" evidence="2">
    <location>
        <begin position="16"/>
        <end position="162"/>
    </location>
</feature>
<dbReference type="InterPro" id="IPR052216">
    <property type="entry name" value="CRISPR_Csm3_endoribonuclease"/>
</dbReference>
<feature type="domain" description="CRISPR type III-associated protein" evidence="2">
    <location>
        <begin position="214"/>
        <end position="379"/>
    </location>
</feature>
<evidence type="ECO:0000256" key="1">
    <source>
        <dbReference type="ARBA" id="ARBA00023118"/>
    </source>
</evidence>
<organism evidence="3 4">
    <name type="scientific">Clostridium aestuarii</name>
    <dbReference type="NCBI Taxonomy" id="338193"/>
    <lineage>
        <taxon>Bacteria</taxon>
        <taxon>Bacillati</taxon>
        <taxon>Bacillota</taxon>
        <taxon>Clostridia</taxon>
        <taxon>Eubacteriales</taxon>
        <taxon>Clostridiaceae</taxon>
        <taxon>Clostridium</taxon>
    </lineage>
</organism>